<reference evidence="2" key="1">
    <citation type="submission" date="2020-10" db="EMBL/GenBank/DDBJ databases">
        <authorList>
            <person name="Gilroy R."/>
        </authorList>
    </citation>
    <scope>NUCLEOTIDE SEQUENCE</scope>
    <source>
        <strain evidence="2">F6-4510</strain>
    </source>
</reference>
<reference evidence="2" key="2">
    <citation type="journal article" date="2021" name="PeerJ">
        <title>Extensive microbial diversity within the chicken gut microbiome revealed by metagenomics and culture.</title>
        <authorList>
            <person name="Gilroy R."/>
            <person name="Ravi A."/>
            <person name="Getino M."/>
            <person name="Pursley I."/>
            <person name="Horton D.L."/>
            <person name="Alikhan N.F."/>
            <person name="Baker D."/>
            <person name="Gharbi K."/>
            <person name="Hall N."/>
            <person name="Watson M."/>
            <person name="Adriaenssens E.M."/>
            <person name="Foster-Nyarko E."/>
            <person name="Jarju S."/>
            <person name="Secka A."/>
            <person name="Antonio M."/>
            <person name="Oren A."/>
            <person name="Chaudhuri R.R."/>
            <person name="La Ragione R."/>
            <person name="Hildebrand F."/>
            <person name="Pallen M.J."/>
        </authorList>
    </citation>
    <scope>NUCLEOTIDE SEQUENCE</scope>
    <source>
        <strain evidence="2">F6-4510</strain>
    </source>
</reference>
<feature type="transmembrane region" description="Helical" evidence="1">
    <location>
        <begin position="119"/>
        <end position="136"/>
    </location>
</feature>
<feature type="transmembrane region" description="Helical" evidence="1">
    <location>
        <begin position="187"/>
        <end position="207"/>
    </location>
</feature>
<feature type="transmembrane region" description="Helical" evidence="1">
    <location>
        <begin position="344"/>
        <end position="366"/>
    </location>
</feature>
<proteinExistence type="predicted"/>
<feature type="transmembrane region" description="Helical" evidence="1">
    <location>
        <begin position="292"/>
        <end position="310"/>
    </location>
</feature>
<organism evidence="2 3">
    <name type="scientific">Candidatus Fimicola merdigallinarum</name>
    <dbReference type="NCBI Taxonomy" id="2840819"/>
    <lineage>
        <taxon>Bacteria</taxon>
        <taxon>Bacillati</taxon>
        <taxon>Bacillota</taxon>
        <taxon>Clostridia</taxon>
        <taxon>Lachnospirales</taxon>
        <taxon>Lachnospiraceae</taxon>
        <taxon>Lachnospiraceae incertae sedis</taxon>
        <taxon>Candidatus Fimicola</taxon>
    </lineage>
</organism>
<dbReference type="Pfam" id="PF14897">
    <property type="entry name" value="EpsG"/>
    <property type="match status" value="1"/>
</dbReference>
<gene>
    <name evidence="2" type="ORF">IAC55_07405</name>
</gene>
<dbReference type="InterPro" id="IPR049458">
    <property type="entry name" value="EpsG-like"/>
</dbReference>
<keyword evidence="1" id="KW-1133">Transmembrane helix</keyword>
<feature type="transmembrane region" description="Helical" evidence="1">
    <location>
        <begin position="213"/>
        <end position="229"/>
    </location>
</feature>
<feature type="transmembrane region" description="Helical" evidence="1">
    <location>
        <begin position="6"/>
        <end position="24"/>
    </location>
</feature>
<evidence type="ECO:0000256" key="1">
    <source>
        <dbReference type="SAM" id="Phobius"/>
    </source>
</evidence>
<feature type="transmembrane region" description="Helical" evidence="1">
    <location>
        <begin position="260"/>
        <end position="280"/>
    </location>
</feature>
<sequence length="369" mass="43404">MSSLSLIIFSSLAILSLSLERLLIRKQYIVPDLYQKYINKYNNVLTIAVFLVASLRHPYTGTDTAAYYAQYVNNIDNYVDLKYYWYQIINSLRDGTFRDGFTWEFFNKLLSYIIKDGQLWLAVVSGIFIYAVYITIKRYSNDSVLSWVYIIYMYIFLFVLQGLRQSVAMAIVLLSFKYVKERKIIKFILMILLSTLFHQSSWVFLIVYPLYRFPVNGVCFWIMGGVFLISKVLPSIIVTIFSGLASNSRFLGYLEGRNNMYSSTGFFVLLFIFILCYMNRKYLLTKDEDSKILYTISMLGVATQATASIVAEMFRISYYFSMFNMLLVANTISSIENKRIRKRISYAVIIMFLLYFYVSGIFRYRFFWQ</sequence>
<comment type="caution">
    <text evidence="2">The sequence shown here is derived from an EMBL/GenBank/DDBJ whole genome shotgun (WGS) entry which is preliminary data.</text>
</comment>
<feature type="transmembrane region" description="Helical" evidence="1">
    <location>
        <begin position="148"/>
        <end position="175"/>
    </location>
</feature>
<dbReference type="EMBL" id="JADIMX010000137">
    <property type="protein sequence ID" value="MBO8435128.1"/>
    <property type="molecule type" value="Genomic_DNA"/>
</dbReference>
<evidence type="ECO:0000313" key="3">
    <source>
        <dbReference type="Proteomes" id="UP000823611"/>
    </source>
</evidence>
<keyword evidence="1" id="KW-0812">Transmembrane</keyword>
<accession>A0A9D9H529</accession>
<evidence type="ECO:0000313" key="2">
    <source>
        <dbReference type="EMBL" id="MBO8435128.1"/>
    </source>
</evidence>
<keyword evidence="1" id="KW-0472">Membrane</keyword>
<dbReference type="AlphaFoldDB" id="A0A9D9H529"/>
<name>A0A9D9H529_9FIRM</name>
<dbReference type="Proteomes" id="UP000823611">
    <property type="component" value="Unassembled WGS sequence"/>
</dbReference>
<protein>
    <submittedName>
        <fullName evidence="2">EpsG family protein</fullName>
    </submittedName>
</protein>
<feature type="transmembrane region" description="Helical" evidence="1">
    <location>
        <begin position="316"/>
        <end position="332"/>
    </location>
</feature>